<evidence type="ECO:0000313" key="2">
    <source>
        <dbReference type="Proteomes" id="UP000001037"/>
    </source>
</evidence>
<dbReference type="GeneID" id="11140081"/>
<accession>G0EG57</accession>
<dbReference type="HOGENOM" id="CLU_929437_0_0_2"/>
<gene>
    <name evidence="1" type="ordered locus">Pyrfu_0434</name>
</gene>
<dbReference type="InParanoid" id="G0EG57"/>
<dbReference type="Proteomes" id="UP000001037">
    <property type="component" value="Chromosome"/>
</dbReference>
<dbReference type="Gene3D" id="1.10.3210.30">
    <property type="match status" value="1"/>
</dbReference>
<organism evidence="1 2">
    <name type="scientific">Pyrolobus fumarii (strain DSM 11204 / 1A)</name>
    <dbReference type="NCBI Taxonomy" id="694429"/>
    <lineage>
        <taxon>Archaea</taxon>
        <taxon>Thermoproteota</taxon>
        <taxon>Thermoprotei</taxon>
        <taxon>Desulfurococcales</taxon>
        <taxon>Pyrodictiaceae</taxon>
        <taxon>Pyrolobus</taxon>
    </lineage>
</organism>
<keyword evidence="2" id="KW-1185">Reference proteome</keyword>
<dbReference type="RefSeq" id="WP_014025982.1">
    <property type="nucleotide sequence ID" value="NC_015931.1"/>
</dbReference>
<dbReference type="InterPro" id="IPR038257">
    <property type="entry name" value="CRISPR-assoc_Cas3_HD_sf"/>
</dbReference>
<dbReference type="KEGG" id="pfm:Pyrfu_0434"/>
<dbReference type="AlphaFoldDB" id="G0EG57"/>
<reference evidence="1 2" key="1">
    <citation type="journal article" date="2011" name="Stand. Genomic Sci.">
        <title>Complete genome sequence of the hyperthermophilic chemolithoautotroph Pyrolobus fumarii type strain (1A).</title>
        <authorList>
            <person name="Anderson I."/>
            <person name="Goker M."/>
            <person name="Nolan M."/>
            <person name="Lucas S."/>
            <person name="Hammon N."/>
            <person name="Deshpande S."/>
            <person name="Cheng J.F."/>
            <person name="Tapia R."/>
            <person name="Han C."/>
            <person name="Goodwin L."/>
            <person name="Pitluck S."/>
            <person name="Huntemann M."/>
            <person name="Liolios K."/>
            <person name="Ivanova N."/>
            <person name="Pagani I."/>
            <person name="Mavromatis K."/>
            <person name="Ovchinikova G."/>
            <person name="Pati A."/>
            <person name="Chen A."/>
            <person name="Palaniappan K."/>
            <person name="Land M."/>
            <person name="Hauser L."/>
            <person name="Brambilla E.M."/>
            <person name="Huber H."/>
            <person name="Yasawong M."/>
            <person name="Rohde M."/>
            <person name="Spring S."/>
            <person name="Abt B."/>
            <person name="Sikorski J."/>
            <person name="Wirth R."/>
            <person name="Detter J.C."/>
            <person name="Woyke T."/>
            <person name="Bristow J."/>
            <person name="Eisen J.A."/>
            <person name="Markowitz V."/>
            <person name="Hugenholtz P."/>
            <person name="Kyrpides N.C."/>
            <person name="Klenk H.P."/>
            <person name="Lapidus A."/>
        </authorList>
    </citation>
    <scope>NUCLEOTIDE SEQUENCE [LARGE SCALE GENOMIC DNA]</scope>
    <source>
        <strain evidence="2">DSM 11204 / 1A</strain>
    </source>
</reference>
<name>G0EG57_PYRF1</name>
<dbReference type="eggNOG" id="arCOG01443">
    <property type="taxonomic scope" value="Archaea"/>
</dbReference>
<protein>
    <submittedName>
        <fullName evidence="1">Uncharacterized protein</fullName>
    </submittedName>
</protein>
<dbReference type="STRING" id="694429.Pyrfu_0434"/>
<evidence type="ECO:0000313" key="1">
    <source>
        <dbReference type="EMBL" id="AEM38305.1"/>
    </source>
</evidence>
<sequence length="299" mass="32263">MSLGSGSCSLYAWEGVTLERHARCTAAVAERLYGPAWRYSLSTMKLPDSAASTLLDALTLSALLHDAGKALFDNPRSFRCHEVYGAILLTSAARASLRAHDPRRALAYGLAALTAYLHHHGMGSSRYAACLAGTGYQDILRRFLTGKEPRCQLLVECLKSATENESITGMLDKLCSYASRGTRLLTSGSLAEQASTIAIRALRQLGVKHDADAIIGRLSTLLVGFVSIADSVSALLEKREENQPAINCTSPRRYHIRILCEITGFKGDTLTRLIAELATTCSGNTITPSKTHANTCSRS</sequence>
<proteinExistence type="predicted"/>
<dbReference type="EMBL" id="CP002838">
    <property type="protein sequence ID" value="AEM38305.1"/>
    <property type="molecule type" value="Genomic_DNA"/>
</dbReference>